<evidence type="ECO:0000313" key="4">
    <source>
        <dbReference type="EMBL" id="KAF7358518.1"/>
    </source>
</evidence>
<dbReference type="InterPro" id="IPR021765">
    <property type="entry name" value="UstYa-like"/>
</dbReference>
<dbReference type="EMBL" id="JACAZI010000006">
    <property type="protein sequence ID" value="KAF7358518.1"/>
    <property type="molecule type" value="Genomic_DNA"/>
</dbReference>
<protein>
    <submittedName>
        <fullName evidence="4">Uncharacterized protein</fullName>
    </submittedName>
</protein>
<sequence length="192" mass="20937">MSTLFLVIAVLLCVSATLNVFTIFRLRQTASAYASLDNGPLPSELPLTVNAATLEFIFGKHYNIVDGAEWATLIPPNSGRVRLGADQEEFDVGMYTDLQCLDTIRAAYVSMRDGARVPSPAAEACLGHIRQAILCTADITLEPAWVVCKDGECPLKSAVATGEFVDHKCRDWVQVRNYVEANQATWGVDALD</sequence>
<organism evidence="4 5">
    <name type="scientific">Mycena venus</name>
    <dbReference type="NCBI Taxonomy" id="2733690"/>
    <lineage>
        <taxon>Eukaryota</taxon>
        <taxon>Fungi</taxon>
        <taxon>Dikarya</taxon>
        <taxon>Basidiomycota</taxon>
        <taxon>Agaricomycotina</taxon>
        <taxon>Agaricomycetes</taxon>
        <taxon>Agaricomycetidae</taxon>
        <taxon>Agaricales</taxon>
        <taxon>Marasmiineae</taxon>
        <taxon>Mycenaceae</taxon>
        <taxon>Mycena</taxon>
    </lineage>
</organism>
<keyword evidence="2" id="KW-0560">Oxidoreductase</keyword>
<evidence type="ECO:0000256" key="3">
    <source>
        <dbReference type="ARBA" id="ARBA00035112"/>
    </source>
</evidence>
<dbReference type="GO" id="GO:0043386">
    <property type="term" value="P:mycotoxin biosynthetic process"/>
    <property type="evidence" value="ECO:0007669"/>
    <property type="project" value="InterPro"/>
</dbReference>
<proteinExistence type="inferred from homology"/>
<name>A0A8H6YCF3_9AGAR</name>
<gene>
    <name evidence="4" type="ORF">MVEN_00902700</name>
</gene>
<dbReference type="Proteomes" id="UP000620124">
    <property type="component" value="Unassembled WGS sequence"/>
</dbReference>
<evidence type="ECO:0000256" key="2">
    <source>
        <dbReference type="ARBA" id="ARBA00023002"/>
    </source>
</evidence>
<dbReference type="PANTHER" id="PTHR33365:SF11">
    <property type="entry name" value="TAT PATHWAY SIGNAL SEQUENCE"/>
    <property type="match status" value="1"/>
</dbReference>
<dbReference type="PANTHER" id="PTHR33365">
    <property type="entry name" value="YALI0B05434P"/>
    <property type="match status" value="1"/>
</dbReference>
<keyword evidence="5" id="KW-1185">Reference proteome</keyword>
<dbReference type="AlphaFoldDB" id="A0A8H6YCF3"/>
<evidence type="ECO:0000313" key="5">
    <source>
        <dbReference type="Proteomes" id="UP000620124"/>
    </source>
</evidence>
<comment type="pathway">
    <text evidence="1">Mycotoxin biosynthesis.</text>
</comment>
<evidence type="ECO:0000256" key="1">
    <source>
        <dbReference type="ARBA" id="ARBA00004685"/>
    </source>
</evidence>
<dbReference type="Pfam" id="PF11807">
    <property type="entry name" value="UstYa"/>
    <property type="match status" value="1"/>
</dbReference>
<accession>A0A8H6YCF3</accession>
<comment type="caution">
    <text evidence="4">The sequence shown here is derived from an EMBL/GenBank/DDBJ whole genome shotgun (WGS) entry which is preliminary data.</text>
</comment>
<dbReference type="GO" id="GO:0016491">
    <property type="term" value="F:oxidoreductase activity"/>
    <property type="evidence" value="ECO:0007669"/>
    <property type="project" value="UniProtKB-KW"/>
</dbReference>
<dbReference type="OrthoDB" id="3687641at2759"/>
<comment type="similarity">
    <text evidence="3">Belongs to the ustYa family.</text>
</comment>
<reference evidence="4" key="1">
    <citation type="submission" date="2020-05" db="EMBL/GenBank/DDBJ databases">
        <title>Mycena genomes resolve the evolution of fungal bioluminescence.</title>
        <authorList>
            <person name="Tsai I.J."/>
        </authorList>
    </citation>
    <scope>NUCLEOTIDE SEQUENCE</scope>
    <source>
        <strain evidence="4">CCC161011</strain>
    </source>
</reference>